<dbReference type="Pfam" id="PF13410">
    <property type="entry name" value="GST_C_2"/>
    <property type="match status" value="1"/>
</dbReference>
<reference evidence="2" key="1">
    <citation type="journal article" date="2014" name="Nat. Genet.">
        <title>The genome of the stress-tolerant wild tomato species Solanum pennellii.</title>
        <authorList>
            <person name="Bolger A."/>
            <person name="Scossa F."/>
            <person name="Bolger M.E."/>
            <person name="Lanz C."/>
            <person name="Maumus F."/>
            <person name="Tohge T."/>
            <person name="Quesneville H."/>
            <person name="Alseekh S."/>
            <person name="Sorensen I."/>
            <person name="Lichtenstein G."/>
            <person name="Fich E.A."/>
            <person name="Conte M."/>
            <person name="Keller H."/>
            <person name="Schneeberger K."/>
            <person name="Schwacke R."/>
            <person name="Ofner I."/>
            <person name="Vrebalov J."/>
            <person name="Xu Y."/>
            <person name="Osorio S."/>
            <person name="Aflitos S.A."/>
            <person name="Schijlen E."/>
            <person name="Jimenez-Gomez J.M."/>
            <person name="Ryngajllo M."/>
            <person name="Kimura S."/>
            <person name="Kumar R."/>
            <person name="Koenig D."/>
            <person name="Headland L.R."/>
            <person name="Maloof J.N."/>
            <person name="Sinha N."/>
            <person name="van Ham R.C."/>
            <person name="Lankhorst R.K."/>
            <person name="Mao L."/>
            <person name="Vogel A."/>
            <person name="Arsova B."/>
            <person name="Panstruga R."/>
            <person name="Fei Z."/>
            <person name="Rose J.K."/>
            <person name="Zamir D."/>
            <person name="Carrari F."/>
            <person name="Giovannoni J.J."/>
            <person name="Weigel D."/>
            <person name="Usadel B."/>
            <person name="Fernie A.R."/>
        </authorList>
    </citation>
    <scope>NUCLEOTIDE SEQUENCE [LARGE SCALE GENOMIC DNA]</scope>
    <source>
        <strain evidence="2">cv. LA0716</strain>
    </source>
</reference>
<dbReference type="SUPFAM" id="SSF47616">
    <property type="entry name" value="GST C-terminal domain-like"/>
    <property type="match status" value="1"/>
</dbReference>
<evidence type="ECO:0000259" key="1">
    <source>
        <dbReference type="PROSITE" id="PS50404"/>
    </source>
</evidence>
<dbReference type="PROSITE" id="PS50404">
    <property type="entry name" value="GST_NTER"/>
    <property type="match status" value="1"/>
</dbReference>
<dbReference type="InterPro" id="IPR004045">
    <property type="entry name" value="Glutathione_S-Trfase_N"/>
</dbReference>
<dbReference type="PANTHER" id="PTHR44328:SF16">
    <property type="entry name" value="PROTEIN IN2-1 HOMOLOG B"/>
    <property type="match status" value="1"/>
</dbReference>
<evidence type="ECO:0000313" key="2">
    <source>
        <dbReference type="Proteomes" id="UP000694930"/>
    </source>
</evidence>
<dbReference type="InterPro" id="IPR036249">
    <property type="entry name" value="Thioredoxin-like_sf"/>
</dbReference>
<keyword evidence="2" id="KW-1185">Reference proteome</keyword>
<protein>
    <submittedName>
        <fullName evidence="3">Glutathione S-transferase L3-like</fullName>
    </submittedName>
</protein>
<dbReference type="Gene3D" id="1.20.1050.10">
    <property type="match status" value="1"/>
</dbReference>
<dbReference type="Proteomes" id="UP000694930">
    <property type="component" value="Chromosome 2"/>
</dbReference>
<proteinExistence type="predicted"/>
<dbReference type="RefSeq" id="XP_015065305.1">
    <property type="nucleotide sequence ID" value="XM_015209819.2"/>
</dbReference>
<gene>
    <name evidence="3" type="primary">LOC107010531</name>
</gene>
<organism evidence="2 3">
    <name type="scientific">Solanum pennellii</name>
    <name type="common">Tomato</name>
    <name type="synonym">Lycopersicon pennellii</name>
    <dbReference type="NCBI Taxonomy" id="28526"/>
    <lineage>
        <taxon>Eukaryota</taxon>
        <taxon>Viridiplantae</taxon>
        <taxon>Streptophyta</taxon>
        <taxon>Embryophyta</taxon>
        <taxon>Tracheophyta</taxon>
        <taxon>Spermatophyta</taxon>
        <taxon>Magnoliopsida</taxon>
        <taxon>eudicotyledons</taxon>
        <taxon>Gunneridae</taxon>
        <taxon>Pentapetalae</taxon>
        <taxon>asterids</taxon>
        <taxon>lamiids</taxon>
        <taxon>Solanales</taxon>
        <taxon>Solanaceae</taxon>
        <taxon>Solanoideae</taxon>
        <taxon>Solaneae</taxon>
        <taxon>Solanum</taxon>
        <taxon>Solanum subgen. Lycopersicon</taxon>
    </lineage>
</organism>
<reference evidence="3" key="2">
    <citation type="submission" date="2025-08" db="UniProtKB">
        <authorList>
            <consortium name="RefSeq"/>
        </authorList>
    </citation>
    <scope>IDENTIFICATION</scope>
</reference>
<dbReference type="InterPro" id="IPR040079">
    <property type="entry name" value="Glutathione_S-Trfase"/>
</dbReference>
<dbReference type="InterPro" id="IPR044629">
    <property type="entry name" value="GSTL1/2/3"/>
</dbReference>
<dbReference type="Pfam" id="PF13417">
    <property type="entry name" value="GST_N_3"/>
    <property type="match status" value="1"/>
</dbReference>
<dbReference type="InterPro" id="IPR036282">
    <property type="entry name" value="Glutathione-S-Trfase_C_sf"/>
</dbReference>
<dbReference type="GeneID" id="107010531"/>
<evidence type="ECO:0000313" key="3">
    <source>
        <dbReference type="RefSeq" id="XP_015065305.1"/>
    </source>
</evidence>
<feature type="domain" description="GST N-terminal" evidence="1">
    <location>
        <begin position="1"/>
        <end position="54"/>
    </location>
</feature>
<name>A0ABM1G333_SOLPN</name>
<dbReference type="Gene3D" id="3.40.30.10">
    <property type="entry name" value="Glutaredoxin"/>
    <property type="match status" value="1"/>
</dbReference>
<accession>A0ABM1G333</accession>
<dbReference type="SUPFAM" id="SSF52833">
    <property type="entry name" value="Thioredoxin-like"/>
    <property type="match status" value="1"/>
</dbReference>
<dbReference type="SFLD" id="SFLDS00019">
    <property type="entry name" value="Glutathione_Transferase_(cytos"/>
    <property type="match status" value="1"/>
</dbReference>
<sequence length="186" mass="22120">MIKLVPIDLQNRPDWYKEKVYPKNKVPSLEHNNKVIGESLVLVKYVDCNFEGPSFMPDDQEKRKFAEKLIAYSDTTFVPEVYRSFAKDARKLAGAQFYYLEKALHKFDDGPFFLGQFSQVDIIYAPFIERFHVFMPEGFNYDITTRRPKLAKWIEEMNNLDGYKQTKVLEQEKMDEYYKNRFLPKA</sequence>
<dbReference type="PANTHER" id="PTHR44328">
    <property type="entry name" value="GLUTATHIONE S-TRANSFERASE L1"/>
    <property type="match status" value="1"/>
</dbReference>